<keyword evidence="2" id="KW-0472">Membrane</keyword>
<accession>A0A6A6TIU6</accession>
<keyword evidence="2" id="KW-1133">Transmembrane helix</keyword>
<feature type="transmembrane region" description="Helical" evidence="2">
    <location>
        <begin position="37"/>
        <end position="60"/>
    </location>
</feature>
<protein>
    <submittedName>
        <fullName evidence="3">Uncharacterized protein</fullName>
    </submittedName>
</protein>
<dbReference type="AlphaFoldDB" id="A0A6A6TIU6"/>
<organism evidence="3 4">
    <name type="scientific">Lophiostoma macrostomum CBS 122681</name>
    <dbReference type="NCBI Taxonomy" id="1314788"/>
    <lineage>
        <taxon>Eukaryota</taxon>
        <taxon>Fungi</taxon>
        <taxon>Dikarya</taxon>
        <taxon>Ascomycota</taxon>
        <taxon>Pezizomycotina</taxon>
        <taxon>Dothideomycetes</taxon>
        <taxon>Pleosporomycetidae</taxon>
        <taxon>Pleosporales</taxon>
        <taxon>Lophiostomataceae</taxon>
        <taxon>Lophiostoma</taxon>
    </lineage>
</organism>
<evidence type="ECO:0000313" key="4">
    <source>
        <dbReference type="Proteomes" id="UP000799324"/>
    </source>
</evidence>
<evidence type="ECO:0000313" key="3">
    <source>
        <dbReference type="EMBL" id="KAF2659949.1"/>
    </source>
</evidence>
<feature type="transmembrane region" description="Helical" evidence="2">
    <location>
        <begin position="305"/>
        <end position="325"/>
    </location>
</feature>
<feature type="transmembrane region" description="Helical" evidence="2">
    <location>
        <begin position="337"/>
        <end position="354"/>
    </location>
</feature>
<reference evidence="3" key="1">
    <citation type="journal article" date="2020" name="Stud. Mycol.">
        <title>101 Dothideomycetes genomes: a test case for predicting lifestyles and emergence of pathogens.</title>
        <authorList>
            <person name="Haridas S."/>
            <person name="Albert R."/>
            <person name="Binder M."/>
            <person name="Bloem J."/>
            <person name="Labutti K."/>
            <person name="Salamov A."/>
            <person name="Andreopoulos B."/>
            <person name="Baker S."/>
            <person name="Barry K."/>
            <person name="Bills G."/>
            <person name="Bluhm B."/>
            <person name="Cannon C."/>
            <person name="Castanera R."/>
            <person name="Culley D."/>
            <person name="Daum C."/>
            <person name="Ezra D."/>
            <person name="Gonzalez J."/>
            <person name="Henrissat B."/>
            <person name="Kuo A."/>
            <person name="Liang C."/>
            <person name="Lipzen A."/>
            <person name="Lutzoni F."/>
            <person name="Magnuson J."/>
            <person name="Mondo S."/>
            <person name="Nolan M."/>
            <person name="Ohm R."/>
            <person name="Pangilinan J."/>
            <person name="Park H.-J."/>
            <person name="Ramirez L."/>
            <person name="Alfaro M."/>
            <person name="Sun H."/>
            <person name="Tritt A."/>
            <person name="Yoshinaga Y."/>
            <person name="Zwiers L.-H."/>
            <person name="Turgeon B."/>
            <person name="Goodwin S."/>
            <person name="Spatafora J."/>
            <person name="Crous P."/>
            <person name="Grigoriev I."/>
        </authorList>
    </citation>
    <scope>NUCLEOTIDE SEQUENCE</scope>
    <source>
        <strain evidence="3">CBS 122681</strain>
    </source>
</reference>
<proteinExistence type="predicted"/>
<dbReference type="OrthoDB" id="2126185at2759"/>
<keyword evidence="2" id="KW-0812">Transmembrane</keyword>
<dbReference type="Proteomes" id="UP000799324">
    <property type="component" value="Unassembled WGS sequence"/>
</dbReference>
<name>A0A6A6TIU6_9PLEO</name>
<feature type="transmembrane region" description="Helical" evidence="2">
    <location>
        <begin position="80"/>
        <end position="99"/>
    </location>
</feature>
<feature type="transmembrane region" description="Helical" evidence="2">
    <location>
        <begin position="254"/>
        <end position="272"/>
    </location>
</feature>
<evidence type="ECO:0000256" key="2">
    <source>
        <dbReference type="SAM" id="Phobius"/>
    </source>
</evidence>
<feature type="transmembrane region" description="Helical" evidence="2">
    <location>
        <begin position="178"/>
        <end position="202"/>
    </location>
</feature>
<feature type="transmembrane region" description="Helical" evidence="2">
    <location>
        <begin position="149"/>
        <end position="166"/>
    </location>
</feature>
<feature type="transmembrane region" description="Helical" evidence="2">
    <location>
        <begin position="222"/>
        <end position="242"/>
    </location>
</feature>
<keyword evidence="4" id="KW-1185">Reference proteome</keyword>
<dbReference type="EMBL" id="MU004303">
    <property type="protein sequence ID" value="KAF2659949.1"/>
    <property type="molecule type" value="Genomic_DNA"/>
</dbReference>
<feature type="region of interest" description="Disordered" evidence="1">
    <location>
        <begin position="1"/>
        <end position="28"/>
    </location>
</feature>
<sequence length="395" mass="44844">MAPPGGIPQGYSQSDHIPPKFMEKNPPPEGADTNTRAYLIFFGYLGLCASLTIVIVQRLLKSYRILYKSTTARPPPKEYVWLFACLAAGSLGTTWYHMFQFFNISYQQWYTWRSYYDLPAEKLHWGLWLKETSLFKEAWQTAIVGNARYWWTHQIFLFACGLGLDLERRGVPRGIRHTWAFMLLGQIVAISFATNLFLLALLLSPPALPAPTPTALQKNKWYGPWLINLVAIAVTEIAAFELRSESYWYWHGKSIMPVLIAPHVALLVLPIARGSLPSRYISDNNVAFVDDVYKWLWRMTIAGGAWIWVTCTVVAINYGGVAGILNALFEHSAITSVGFDVVFCWITWFSWWSIRRAGLEELLVTEEENEEVSWKGIGTATTVTSADDSGAVRRR</sequence>
<gene>
    <name evidence="3" type="ORF">K491DRAFT_712240</name>
</gene>
<evidence type="ECO:0000256" key="1">
    <source>
        <dbReference type="SAM" id="MobiDB-lite"/>
    </source>
</evidence>